<keyword evidence="2" id="KW-1185">Reference proteome</keyword>
<reference evidence="1" key="1">
    <citation type="journal article" date="2022" name="Int. J. Mol. Sci.">
        <title>Draft Genome of Tanacetum Coccineum: Genomic Comparison of Closely Related Tanacetum-Family Plants.</title>
        <authorList>
            <person name="Yamashiro T."/>
            <person name="Shiraishi A."/>
            <person name="Nakayama K."/>
            <person name="Satake H."/>
        </authorList>
    </citation>
    <scope>NUCLEOTIDE SEQUENCE</scope>
</reference>
<proteinExistence type="predicted"/>
<organism evidence="1 2">
    <name type="scientific">Tanacetum coccineum</name>
    <dbReference type="NCBI Taxonomy" id="301880"/>
    <lineage>
        <taxon>Eukaryota</taxon>
        <taxon>Viridiplantae</taxon>
        <taxon>Streptophyta</taxon>
        <taxon>Embryophyta</taxon>
        <taxon>Tracheophyta</taxon>
        <taxon>Spermatophyta</taxon>
        <taxon>Magnoliopsida</taxon>
        <taxon>eudicotyledons</taxon>
        <taxon>Gunneridae</taxon>
        <taxon>Pentapetalae</taxon>
        <taxon>asterids</taxon>
        <taxon>campanulids</taxon>
        <taxon>Asterales</taxon>
        <taxon>Asteraceae</taxon>
        <taxon>Asteroideae</taxon>
        <taxon>Anthemideae</taxon>
        <taxon>Anthemidinae</taxon>
        <taxon>Tanacetum</taxon>
    </lineage>
</organism>
<dbReference type="Proteomes" id="UP001151760">
    <property type="component" value="Unassembled WGS sequence"/>
</dbReference>
<protein>
    <submittedName>
        <fullName evidence="1">Uncharacterized protein</fullName>
    </submittedName>
</protein>
<gene>
    <name evidence="1" type="ORF">Tco_0921972</name>
</gene>
<name>A0ABQ5CXV8_9ASTR</name>
<reference evidence="1" key="2">
    <citation type="submission" date="2022-01" db="EMBL/GenBank/DDBJ databases">
        <authorList>
            <person name="Yamashiro T."/>
            <person name="Shiraishi A."/>
            <person name="Satake H."/>
            <person name="Nakayama K."/>
        </authorList>
    </citation>
    <scope>NUCLEOTIDE SEQUENCE</scope>
</reference>
<evidence type="ECO:0000313" key="1">
    <source>
        <dbReference type="EMBL" id="GJT31553.1"/>
    </source>
</evidence>
<accession>A0ABQ5CXV8</accession>
<dbReference type="EMBL" id="BQNB010014717">
    <property type="protein sequence ID" value="GJT31553.1"/>
    <property type="molecule type" value="Genomic_DNA"/>
</dbReference>
<comment type="caution">
    <text evidence="1">The sequence shown here is derived from an EMBL/GenBank/DDBJ whole genome shotgun (WGS) entry which is preliminary data.</text>
</comment>
<evidence type="ECO:0000313" key="2">
    <source>
        <dbReference type="Proteomes" id="UP001151760"/>
    </source>
</evidence>
<sequence length="198" mass="23388">MNMLNRNYKTSFVKPQSLKKAQSANPHLYDIGCYNDNLALILAPESDKTIRLAQETEQKYFSDNLRMTYTPEKNVYSKEVFKKQTILLDKRMDETLPWSQKCKSSEKFEYIKQDVQSFQNGLIRCFKIINDTRWNILVSPEMKIVIEEKLNPTANRLTNDVDEFYQTLKEEMVADLKYFKSLENEVESLQSQLELQQT</sequence>